<dbReference type="PANTHER" id="PTHR43876:SF7">
    <property type="entry name" value="UBIQUINONE BIOSYNTHESIS MONOOXYGENASE COQ6, MITOCHONDRIAL"/>
    <property type="match status" value="1"/>
</dbReference>
<evidence type="ECO:0000256" key="2">
    <source>
        <dbReference type="ARBA" id="ARBA00004749"/>
    </source>
</evidence>
<dbReference type="NCBIfam" id="TIGR01988">
    <property type="entry name" value="Ubi-OHases"/>
    <property type="match status" value="1"/>
</dbReference>
<comment type="similarity">
    <text evidence="3">Belongs to the UbiH/COQ6 family.</text>
</comment>
<evidence type="ECO:0000259" key="8">
    <source>
        <dbReference type="Pfam" id="PF01494"/>
    </source>
</evidence>
<dbReference type="InterPro" id="IPR010971">
    <property type="entry name" value="UbiH/COQ6"/>
</dbReference>
<evidence type="ECO:0000313" key="9">
    <source>
        <dbReference type="EMBL" id="MFD0987395.1"/>
    </source>
</evidence>
<reference evidence="10" key="1">
    <citation type="journal article" date="2019" name="Int. J. Syst. Evol. Microbiol.">
        <title>The Global Catalogue of Microorganisms (GCM) 10K type strain sequencing project: providing services to taxonomists for standard genome sequencing and annotation.</title>
        <authorList>
            <consortium name="The Broad Institute Genomics Platform"/>
            <consortium name="The Broad Institute Genome Sequencing Center for Infectious Disease"/>
            <person name="Wu L."/>
            <person name="Ma J."/>
        </authorList>
    </citation>
    <scope>NUCLEOTIDE SEQUENCE [LARGE SCALE GENOMIC DNA]</scope>
    <source>
        <strain evidence="10">CCUG 61697</strain>
    </source>
</reference>
<dbReference type="RefSeq" id="WP_379089283.1">
    <property type="nucleotide sequence ID" value="NZ_JBHTJO010000001.1"/>
</dbReference>
<dbReference type="Pfam" id="PF01494">
    <property type="entry name" value="FAD_binding_3"/>
    <property type="match status" value="1"/>
</dbReference>
<comment type="cofactor">
    <cofactor evidence="1">
        <name>FAD</name>
        <dbReference type="ChEBI" id="CHEBI:57692"/>
    </cofactor>
</comment>
<dbReference type="InterPro" id="IPR036188">
    <property type="entry name" value="FAD/NAD-bd_sf"/>
</dbReference>
<comment type="caution">
    <text evidence="9">The sequence shown here is derived from an EMBL/GenBank/DDBJ whole genome shotgun (WGS) entry which is preliminary data.</text>
</comment>
<evidence type="ECO:0000256" key="3">
    <source>
        <dbReference type="ARBA" id="ARBA00005349"/>
    </source>
</evidence>
<gene>
    <name evidence="9" type="ORF">ACFQ2F_09840</name>
</gene>
<dbReference type="SUPFAM" id="SSF51905">
    <property type="entry name" value="FAD/NAD(P)-binding domain"/>
    <property type="match status" value="1"/>
</dbReference>
<sequence>MNDASSADFDSFSGAPFDAVVVGAGPSGLVTALALTHVARGTEARICLVGPAPEAPSVSRDTRTAALMDSSIALLKQLGVWDGLAPESAPLEGIRIVDSASPILPAPDVIFRASELGLPAFGYNIPNPVLVQALYDRAVQEMPVVSSPVSEIAIEDECARLTCADGRQIVTKLVVGADGRNSVCRKAAHIATQEWHYPQKAIATRFRHTLPHEQISTEFHRPSGPLTTVPLPDPYASSLIWVVDETEADRLTSLSRLAFAGELESHLGALTGPISDVGEIVAFPVAGMSAKTLMGPRTALVGEAAHILPPIGAQGLNLGFRDAGWLAERLRPIFEGAHDAGAKPVLLAYADSRQMDIMSRTIGVDLLNRSLITRFPPAQAARGAILRGLKSLPMLRRFAMRAGIAPPTPLPPLMQASA</sequence>
<dbReference type="Proteomes" id="UP001597102">
    <property type="component" value="Unassembled WGS sequence"/>
</dbReference>
<dbReference type="InterPro" id="IPR051205">
    <property type="entry name" value="UbiH/COQ6_monooxygenase"/>
</dbReference>
<comment type="pathway">
    <text evidence="2">Cofactor biosynthesis; ubiquinone biosynthesis.</text>
</comment>
<evidence type="ECO:0000256" key="5">
    <source>
        <dbReference type="ARBA" id="ARBA00022827"/>
    </source>
</evidence>
<protein>
    <submittedName>
        <fullName evidence="9">FAD-dependent monooxygenase</fullName>
    </submittedName>
</protein>
<organism evidence="9 10">
    <name type="scientific">Methyloligella solikamskensis</name>
    <dbReference type="NCBI Taxonomy" id="1177756"/>
    <lineage>
        <taxon>Bacteria</taxon>
        <taxon>Pseudomonadati</taxon>
        <taxon>Pseudomonadota</taxon>
        <taxon>Alphaproteobacteria</taxon>
        <taxon>Hyphomicrobiales</taxon>
        <taxon>Hyphomicrobiaceae</taxon>
        <taxon>Methyloligella</taxon>
    </lineage>
</organism>
<evidence type="ECO:0000256" key="1">
    <source>
        <dbReference type="ARBA" id="ARBA00001974"/>
    </source>
</evidence>
<evidence type="ECO:0000313" key="10">
    <source>
        <dbReference type="Proteomes" id="UP001597102"/>
    </source>
</evidence>
<accession>A0ABW3JBZ5</accession>
<dbReference type="Gene3D" id="3.50.50.60">
    <property type="entry name" value="FAD/NAD(P)-binding domain"/>
    <property type="match status" value="2"/>
</dbReference>
<dbReference type="InterPro" id="IPR002938">
    <property type="entry name" value="FAD-bd"/>
</dbReference>
<keyword evidence="10" id="KW-1185">Reference proteome</keyword>
<keyword evidence="5" id="KW-0274">FAD</keyword>
<name>A0ABW3JBZ5_9HYPH</name>
<evidence type="ECO:0000256" key="6">
    <source>
        <dbReference type="ARBA" id="ARBA00023002"/>
    </source>
</evidence>
<feature type="domain" description="FAD-binding" evidence="8">
    <location>
        <begin position="18"/>
        <end position="337"/>
    </location>
</feature>
<dbReference type="PRINTS" id="PR00420">
    <property type="entry name" value="RNGMNOXGNASE"/>
</dbReference>
<dbReference type="EMBL" id="JBHTJO010000001">
    <property type="protein sequence ID" value="MFD0987395.1"/>
    <property type="molecule type" value="Genomic_DNA"/>
</dbReference>
<keyword evidence="7 9" id="KW-0503">Monooxygenase</keyword>
<dbReference type="GO" id="GO:0004497">
    <property type="term" value="F:monooxygenase activity"/>
    <property type="evidence" value="ECO:0007669"/>
    <property type="project" value="UniProtKB-KW"/>
</dbReference>
<evidence type="ECO:0000256" key="4">
    <source>
        <dbReference type="ARBA" id="ARBA00022630"/>
    </source>
</evidence>
<keyword evidence="4" id="KW-0285">Flavoprotein</keyword>
<keyword evidence="6" id="KW-0560">Oxidoreductase</keyword>
<proteinExistence type="inferred from homology"/>
<dbReference type="PANTHER" id="PTHR43876">
    <property type="entry name" value="UBIQUINONE BIOSYNTHESIS MONOOXYGENASE COQ6, MITOCHONDRIAL"/>
    <property type="match status" value="1"/>
</dbReference>
<evidence type="ECO:0000256" key="7">
    <source>
        <dbReference type="ARBA" id="ARBA00023033"/>
    </source>
</evidence>